<keyword evidence="1" id="KW-0831">Ubiquinone biosynthesis</keyword>
<comment type="similarity">
    <text evidence="1">Belongs to the UbiJ family.</text>
</comment>
<proteinExistence type="inferred from homology"/>
<name>A0A972FBW7_9RHOO</name>
<evidence type="ECO:0000259" key="2">
    <source>
        <dbReference type="Pfam" id="PF02036"/>
    </source>
</evidence>
<feature type="domain" description="SCP2" evidence="2">
    <location>
        <begin position="12"/>
        <end position="104"/>
    </location>
</feature>
<keyword evidence="1" id="KW-0963">Cytoplasm</keyword>
<comment type="caution">
    <text evidence="3">The sequence shown here is derived from an EMBL/GenBank/DDBJ whole genome shotgun (WGS) entry which is preliminary data.</text>
</comment>
<dbReference type="GO" id="GO:0006744">
    <property type="term" value="P:ubiquinone biosynthetic process"/>
    <property type="evidence" value="ECO:0007669"/>
    <property type="project" value="UniProtKB-UniRule"/>
</dbReference>
<dbReference type="RefSeq" id="WP_168986576.1">
    <property type="nucleotide sequence ID" value="NZ_CAWPHM010000308.1"/>
</dbReference>
<dbReference type="PANTHER" id="PTHR38693:SF1">
    <property type="entry name" value="UBIQUINONE BIOSYNTHESIS ACCESSORY FACTOR UBIJ"/>
    <property type="match status" value="1"/>
</dbReference>
<comment type="function">
    <text evidence="1">Required for ubiquinone (coenzyme Q) biosynthesis. Binds hydrophobic ubiquinone biosynthetic intermediates via its SCP2 domain and is essential for the stability of the Ubi complex. May constitute a docking platform where Ubi enzymes assemble and access their SCP2-bound polyprenyl substrates.</text>
</comment>
<dbReference type="EMBL" id="WTVM01000007">
    <property type="protein sequence ID" value="NMG01785.1"/>
    <property type="molecule type" value="Genomic_DNA"/>
</dbReference>
<reference evidence="3" key="1">
    <citation type="submission" date="2019-12" db="EMBL/GenBank/DDBJ databases">
        <title>Comparative genomics gives insights into the taxonomy of the Azoarcus-Aromatoleum group and reveals separate origins of nif in the plant-associated Azoarcus and non-plant-associated Aromatoleum sub-groups.</title>
        <authorList>
            <person name="Lafos M."/>
            <person name="Maluk M."/>
            <person name="Batista M."/>
            <person name="Junghare M."/>
            <person name="Carmona M."/>
            <person name="Faoro H."/>
            <person name="Cruz L.M."/>
            <person name="Battistoni F."/>
            <person name="De Souza E."/>
            <person name="Pedrosa F."/>
            <person name="Chen W.-M."/>
            <person name="Poole P.S."/>
            <person name="Dixon R.A."/>
            <person name="James E.K."/>
        </authorList>
    </citation>
    <scope>NUCLEOTIDE SEQUENCE</scope>
    <source>
        <strain evidence="3">NSC3</strain>
    </source>
</reference>
<dbReference type="HAMAP" id="MF_02215">
    <property type="entry name" value="UbiJ"/>
    <property type="match status" value="1"/>
</dbReference>
<keyword evidence="4" id="KW-1185">Reference proteome</keyword>
<accession>A0A972FBW7</accession>
<organism evidence="3 4">
    <name type="scientific">Azoarcus taiwanensis</name>
    <dbReference type="NCBI Taxonomy" id="666964"/>
    <lineage>
        <taxon>Bacteria</taxon>
        <taxon>Pseudomonadati</taxon>
        <taxon>Pseudomonadota</taxon>
        <taxon>Betaproteobacteria</taxon>
        <taxon>Rhodocyclales</taxon>
        <taxon>Zoogloeaceae</taxon>
        <taxon>Azoarcus</taxon>
    </lineage>
</organism>
<dbReference type="GO" id="GO:0005737">
    <property type="term" value="C:cytoplasm"/>
    <property type="evidence" value="ECO:0007669"/>
    <property type="project" value="UniProtKB-SubCell"/>
</dbReference>
<protein>
    <recommendedName>
        <fullName evidence="1">Ubiquinone biosynthesis accessory factor UbiJ</fullName>
    </recommendedName>
</protein>
<gene>
    <name evidence="1" type="primary">ubiJ</name>
    <name evidence="3" type="ORF">GPA21_02195</name>
</gene>
<dbReference type="PANTHER" id="PTHR38693">
    <property type="entry name" value="UBIQUINONE BIOSYNTHESIS PROTEIN UBIJ"/>
    <property type="match status" value="1"/>
</dbReference>
<comment type="subcellular location">
    <subcellularLocation>
        <location evidence="1">Cytoplasm</location>
    </subcellularLocation>
</comment>
<evidence type="ECO:0000313" key="4">
    <source>
        <dbReference type="Proteomes" id="UP000599523"/>
    </source>
</evidence>
<dbReference type="Proteomes" id="UP000599523">
    <property type="component" value="Unassembled WGS sequence"/>
</dbReference>
<evidence type="ECO:0000256" key="1">
    <source>
        <dbReference type="HAMAP-Rule" id="MF_02215"/>
    </source>
</evidence>
<dbReference type="Pfam" id="PF02036">
    <property type="entry name" value="SCP2"/>
    <property type="match status" value="1"/>
</dbReference>
<sequence length="198" mass="21494">MQLPAALLIAPLNHVLAGNAWALERLRPHGGAVVWIHLDALELRLEIDPQGLFAANTSEVEPDVTITVPLASVPKFAFEDQQNAMGAVRLSGNAELADTVAFVLRHLEWDVEADLAGFVGDIAAHRIVGGFRRLTPVPRRAAESVADNLRDYLVEEQPLLVGKAAVAPVDSDVRALRDDIARLEKRISRLARIPRSGA</sequence>
<dbReference type="AlphaFoldDB" id="A0A972FBW7"/>
<dbReference type="InterPro" id="IPR003033">
    <property type="entry name" value="SCP2_sterol-bd_dom"/>
</dbReference>
<dbReference type="InterPro" id="IPR038989">
    <property type="entry name" value="UbiJ"/>
</dbReference>
<comment type="pathway">
    <text evidence="1">Cofactor biosynthesis; ubiquinone biosynthesis.</text>
</comment>
<evidence type="ECO:0000313" key="3">
    <source>
        <dbReference type="EMBL" id="NMG01785.1"/>
    </source>
</evidence>